<keyword evidence="1" id="KW-0479">Metal-binding</keyword>
<dbReference type="SMART" id="SM00872">
    <property type="entry name" value="Alpha-mann_mid"/>
    <property type="match status" value="1"/>
</dbReference>
<dbReference type="EMBL" id="CP006734">
    <property type="protein sequence ID" value="AGW40329.1"/>
    <property type="molecule type" value="Genomic_DNA"/>
</dbReference>
<dbReference type="Pfam" id="PF17677">
    <property type="entry name" value="Glyco_hydro38C2"/>
    <property type="match status" value="1"/>
</dbReference>
<keyword evidence="2" id="KW-0378">Hydrolase</keyword>
<dbReference type="FunFam" id="1.20.1270.50:FF:000004">
    <property type="entry name" value="alpha-mannosidase 2C1 isoform X1"/>
    <property type="match status" value="1"/>
</dbReference>
<dbReference type="InterPro" id="IPR041147">
    <property type="entry name" value="GH38_C"/>
</dbReference>
<dbReference type="GO" id="GO:0004559">
    <property type="term" value="F:alpha-mannosidase activity"/>
    <property type="evidence" value="ECO:0007669"/>
    <property type="project" value="InterPro"/>
</dbReference>
<dbReference type="InterPro" id="IPR011013">
    <property type="entry name" value="Gal_mutarotase_sf_dom"/>
</dbReference>
<dbReference type="InterPro" id="IPR028995">
    <property type="entry name" value="Glyco_hydro_57/38_cen_sf"/>
</dbReference>
<dbReference type="PANTHER" id="PTHR46017:SF1">
    <property type="entry name" value="ALPHA-MANNOSIDASE 2C1"/>
    <property type="match status" value="1"/>
</dbReference>
<gene>
    <name evidence="4" type="ORF">O159_00550</name>
</gene>
<organism evidence="4 5">
    <name type="scientific">Leifsonia xyli subsp. cynodontis DSM 46306</name>
    <dbReference type="NCBI Taxonomy" id="1389489"/>
    <lineage>
        <taxon>Bacteria</taxon>
        <taxon>Bacillati</taxon>
        <taxon>Actinomycetota</taxon>
        <taxon>Actinomycetes</taxon>
        <taxon>Micrococcales</taxon>
        <taxon>Microbacteriaceae</taxon>
        <taxon>Leifsonia</taxon>
    </lineage>
</organism>
<dbReference type="GO" id="GO:0006013">
    <property type="term" value="P:mannose metabolic process"/>
    <property type="evidence" value="ECO:0007669"/>
    <property type="project" value="InterPro"/>
</dbReference>
<protein>
    <recommendedName>
        <fullName evidence="3">Glycoside hydrolase family 38 central domain-containing protein</fullName>
    </recommendedName>
</protein>
<evidence type="ECO:0000256" key="2">
    <source>
        <dbReference type="ARBA" id="ARBA00022801"/>
    </source>
</evidence>
<evidence type="ECO:0000259" key="3">
    <source>
        <dbReference type="SMART" id="SM00872"/>
    </source>
</evidence>
<name>U3P4H8_LEIXC</name>
<dbReference type="GO" id="GO:0009313">
    <property type="term" value="P:oligosaccharide catabolic process"/>
    <property type="evidence" value="ECO:0007669"/>
    <property type="project" value="TreeGrafter"/>
</dbReference>
<dbReference type="SUPFAM" id="SSF88688">
    <property type="entry name" value="Families 57/38 glycoside transferase middle domain"/>
    <property type="match status" value="1"/>
</dbReference>
<accession>U3P4H8</accession>
<dbReference type="SUPFAM" id="SSF74650">
    <property type="entry name" value="Galactose mutarotase-like"/>
    <property type="match status" value="1"/>
</dbReference>
<dbReference type="Gene3D" id="2.70.98.30">
    <property type="entry name" value="Golgi alpha-mannosidase II, domain 4"/>
    <property type="match status" value="1"/>
</dbReference>
<feature type="domain" description="Glycoside hydrolase family 38 central" evidence="3">
    <location>
        <begin position="51"/>
        <end position="129"/>
    </location>
</feature>
<dbReference type="KEGG" id="lxy:O159_00550"/>
<dbReference type="PATRIC" id="fig|1389489.3.peg.49"/>
<evidence type="ECO:0000313" key="4">
    <source>
        <dbReference type="EMBL" id="AGW40329.1"/>
    </source>
</evidence>
<dbReference type="PANTHER" id="PTHR46017">
    <property type="entry name" value="ALPHA-MANNOSIDASE 2C1"/>
    <property type="match status" value="1"/>
</dbReference>
<dbReference type="Pfam" id="PF07748">
    <property type="entry name" value="Glyco_hydro_38C"/>
    <property type="match status" value="1"/>
</dbReference>
<evidence type="ECO:0000313" key="5">
    <source>
        <dbReference type="Proteomes" id="UP000016743"/>
    </source>
</evidence>
<dbReference type="InterPro" id="IPR015341">
    <property type="entry name" value="Glyco_hydro_38_cen"/>
</dbReference>
<dbReference type="InterPro" id="IPR011682">
    <property type="entry name" value="Glyco_hydro_38_C"/>
</dbReference>
<dbReference type="Proteomes" id="UP000016743">
    <property type="component" value="Chromosome"/>
</dbReference>
<dbReference type="GO" id="GO:0030246">
    <property type="term" value="F:carbohydrate binding"/>
    <property type="evidence" value="ECO:0007669"/>
    <property type="project" value="InterPro"/>
</dbReference>
<dbReference type="AlphaFoldDB" id="U3P4H8"/>
<dbReference type="GO" id="GO:0046872">
    <property type="term" value="F:metal ion binding"/>
    <property type="evidence" value="ECO:0007669"/>
    <property type="project" value="UniProtKB-KW"/>
</dbReference>
<evidence type="ECO:0000256" key="1">
    <source>
        <dbReference type="ARBA" id="ARBA00022723"/>
    </source>
</evidence>
<dbReference type="HOGENOM" id="CLU_003442_4_1_11"/>
<dbReference type="STRING" id="1389489.O159_00550"/>
<proteinExistence type="predicted"/>
<reference evidence="4 5" key="1">
    <citation type="journal article" date="2013" name="Genome Announc.">
        <title>Complete Genome Sequence of Leifsonia xyli subsp. cynodontis Strain DSM46306, a Gram-Positive Bacterial Pathogen of Grasses.</title>
        <authorList>
            <person name="Monteiro-Vitorello C.B."/>
            <person name="Zerillo M.M."/>
            <person name="Van Sluys M.A."/>
            <person name="Camargo L.E."/>
            <person name="Kitajima J.P."/>
        </authorList>
    </citation>
    <scope>NUCLEOTIDE SEQUENCE [LARGE SCALE GENOMIC DNA]</scope>
    <source>
        <strain evidence="4 5">DSM 46306</strain>
    </source>
</reference>
<dbReference type="InterPro" id="IPR037094">
    <property type="entry name" value="Glyco_hydro_38_cen_sf"/>
</dbReference>
<keyword evidence="5" id="KW-1185">Reference proteome</keyword>
<sequence length="526" mass="57045">MGRLARWSAAKRAADLEGSPRVRVASPADFFAAARAEFDPAPVWAGELYLEFHRGTYTSQARTKQGNRRSEALLHEAELWAATAAVRTGAEYPAEELREAWRTVLLQQFHDILPGSSIGWVHDQAVENYALVARLLEGIIDSSFSALGGGAPAVVVNAAPFAVDGVPAGGAGVPVRGQDARLERDGGGFRLINDRIAVTVDADGLIPSIVEAATGREVLPPGSRANLLQLFRDTPVQWDAWDVDIEYRLSSEDLTALESMEIAAQTPEAVSLRLTRRFGSSTVVQTLTLAAGSPALDIETRIDWRERQRMLKLAFPVDVHTTSARSEIQFGHLERPTHTNTSWDVARFETSAHRWVHVGESGFGVGVANDATYGHDITRHEREGGGTYSLVRQTLLRAPVFPDPEADQGEHTLRSAIVVGGVQAAIEQGYRLNLPPRRATAEVEPLVASTSPAAVIETVKLAEDGSGDVIVRLYESCGARATTTVAAGFPHRGIQRTDLLERELGAAEATFTLRPFELVTLRFSRG</sequence>
<dbReference type="eggNOG" id="COG0383">
    <property type="taxonomic scope" value="Bacteria"/>
</dbReference>
<dbReference type="Gene3D" id="1.20.1270.50">
    <property type="entry name" value="Glycoside hydrolase family 38, central domain"/>
    <property type="match status" value="1"/>
</dbReference>
<dbReference type="Pfam" id="PF09261">
    <property type="entry name" value="Alpha-mann_mid"/>
    <property type="match status" value="1"/>
</dbReference>
<dbReference type="Gene3D" id="2.60.40.2220">
    <property type="match status" value="1"/>
</dbReference>